<evidence type="ECO:0000313" key="3">
    <source>
        <dbReference type="Proteomes" id="UP000284379"/>
    </source>
</evidence>
<accession>A0A413V551</accession>
<dbReference type="Pfam" id="PF19480">
    <property type="entry name" value="DUF6016"/>
    <property type="match status" value="1"/>
</dbReference>
<dbReference type="SUPFAM" id="SSF51182">
    <property type="entry name" value="RmlC-like cupins"/>
    <property type="match status" value="1"/>
</dbReference>
<organism evidence="2 3">
    <name type="scientific">Bacteroides nordii</name>
    <dbReference type="NCBI Taxonomy" id="291645"/>
    <lineage>
        <taxon>Bacteria</taxon>
        <taxon>Pseudomonadati</taxon>
        <taxon>Bacteroidota</taxon>
        <taxon>Bacteroidia</taxon>
        <taxon>Bacteroidales</taxon>
        <taxon>Bacteroidaceae</taxon>
        <taxon>Bacteroides</taxon>
    </lineage>
</organism>
<dbReference type="GeneID" id="69501713"/>
<dbReference type="RefSeq" id="WP_002560868.1">
    <property type="nucleotide sequence ID" value="NZ_CABJFV010000038.1"/>
</dbReference>
<reference evidence="2 3" key="1">
    <citation type="submission" date="2018-08" db="EMBL/GenBank/DDBJ databases">
        <title>A genome reference for cultivated species of the human gut microbiota.</title>
        <authorList>
            <person name="Zou Y."/>
            <person name="Xue W."/>
            <person name="Luo G."/>
        </authorList>
    </citation>
    <scope>NUCLEOTIDE SEQUENCE [LARGE SCALE GENOMIC DNA]</scope>
    <source>
        <strain evidence="2 3">AM40-30BH</strain>
    </source>
</reference>
<dbReference type="InterPro" id="IPR014710">
    <property type="entry name" value="RmlC-like_jellyroll"/>
</dbReference>
<name>A0A413V551_9BACE</name>
<evidence type="ECO:0000313" key="2">
    <source>
        <dbReference type="EMBL" id="RHB28691.1"/>
    </source>
</evidence>
<proteinExistence type="predicted"/>
<dbReference type="Gene3D" id="2.60.120.10">
    <property type="entry name" value="Jelly Rolls"/>
    <property type="match status" value="1"/>
</dbReference>
<dbReference type="Proteomes" id="UP000284379">
    <property type="component" value="Unassembled WGS sequence"/>
</dbReference>
<dbReference type="InterPro" id="IPR027565">
    <property type="entry name" value="Cupin_WbuC"/>
</dbReference>
<dbReference type="NCBIfam" id="TIGR04366">
    <property type="entry name" value="cupin_WbuC"/>
    <property type="match status" value="1"/>
</dbReference>
<dbReference type="InterPro" id="IPR046058">
    <property type="entry name" value="WbuC_cupin"/>
</dbReference>
<feature type="domain" description="Cupin fold metalloprotein WbuC cupin" evidence="1">
    <location>
        <begin position="4"/>
        <end position="87"/>
    </location>
</feature>
<dbReference type="InterPro" id="IPR011051">
    <property type="entry name" value="RmlC_Cupin_sf"/>
</dbReference>
<evidence type="ECO:0000259" key="1">
    <source>
        <dbReference type="Pfam" id="PF19480"/>
    </source>
</evidence>
<sequence length="154" mass="17587">MKLITETLLNTVSGQAKENPRLRMNYNFHESMDAPIHRMLNALEPDTYLPPHRHKNPDKEEIYLVLRGSLLAILFDEEGNVTEKVNLNPEKGMYGIEIPPCTWHCIVVLEPGTVIYEIKQGPYAPLTPENMAPWAPDVTDEEGIKAFMKRMSEV</sequence>
<dbReference type="EMBL" id="QSGO01000038">
    <property type="protein sequence ID" value="RHB28691.1"/>
    <property type="molecule type" value="Genomic_DNA"/>
</dbReference>
<gene>
    <name evidence="2" type="ORF">DW888_20475</name>
</gene>
<comment type="caution">
    <text evidence="2">The sequence shown here is derived from an EMBL/GenBank/DDBJ whole genome shotgun (WGS) entry which is preliminary data.</text>
</comment>
<dbReference type="AlphaFoldDB" id="A0A413V551"/>
<protein>
    <submittedName>
        <fullName evidence="2">Cupin fold metalloprotein, WbuC family</fullName>
    </submittedName>
</protein>
<dbReference type="CDD" id="cd07005">
    <property type="entry name" value="cupin_WbuC-like"/>
    <property type="match status" value="1"/>
</dbReference>